<gene>
    <name evidence="12" type="primary">pepP_2</name>
    <name evidence="12" type="ORF">ENSA7_64220</name>
</gene>
<dbReference type="SMART" id="SM01011">
    <property type="entry name" value="AMP_N"/>
    <property type="match status" value="1"/>
</dbReference>
<dbReference type="Proteomes" id="UP000238823">
    <property type="component" value="Unassembled WGS sequence"/>
</dbReference>
<comment type="catalytic activity">
    <reaction evidence="1">
        <text>Release of any N-terminal amino acid, including proline, that is linked to proline, even from a dipeptide or tripeptide.</text>
        <dbReference type="EC" id="3.4.11.9"/>
    </reaction>
</comment>
<dbReference type="InterPro" id="IPR007865">
    <property type="entry name" value="Aminopep_P_N"/>
</dbReference>
<evidence type="ECO:0000256" key="1">
    <source>
        <dbReference type="ARBA" id="ARBA00001424"/>
    </source>
</evidence>
<dbReference type="AlphaFoldDB" id="A0A2S9Y1P9"/>
<dbReference type="SUPFAM" id="SSF53092">
    <property type="entry name" value="Creatinase/prolidase N-terminal domain"/>
    <property type="match status" value="1"/>
</dbReference>
<dbReference type="GO" id="GO:0030145">
    <property type="term" value="F:manganese ion binding"/>
    <property type="evidence" value="ECO:0007669"/>
    <property type="project" value="InterPro"/>
</dbReference>
<keyword evidence="8" id="KW-0482">Metalloprotease</keyword>
<evidence type="ECO:0000256" key="2">
    <source>
        <dbReference type="ARBA" id="ARBA00001936"/>
    </source>
</evidence>
<dbReference type="InterPro" id="IPR000994">
    <property type="entry name" value="Pept_M24"/>
</dbReference>
<evidence type="ECO:0000256" key="7">
    <source>
        <dbReference type="ARBA" id="ARBA00022801"/>
    </source>
</evidence>
<dbReference type="InterPro" id="IPR036005">
    <property type="entry name" value="Creatinase/aminopeptidase-like"/>
</dbReference>
<keyword evidence="7 12" id="KW-0378">Hydrolase</keyword>
<dbReference type="SUPFAM" id="SSF55920">
    <property type="entry name" value="Creatinase/aminopeptidase"/>
    <property type="match status" value="1"/>
</dbReference>
<comment type="cofactor">
    <cofactor evidence="2">
        <name>Mn(2+)</name>
        <dbReference type="ChEBI" id="CHEBI:29035"/>
    </cofactor>
</comment>
<keyword evidence="12" id="KW-0031">Aminopeptidase</keyword>
<evidence type="ECO:0000256" key="4">
    <source>
        <dbReference type="ARBA" id="ARBA00012574"/>
    </source>
</evidence>
<dbReference type="CDD" id="cd01087">
    <property type="entry name" value="Prolidase"/>
    <property type="match status" value="1"/>
</dbReference>
<dbReference type="OrthoDB" id="9806388at2"/>
<dbReference type="InterPro" id="IPR029149">
    <property type="entry name" value="Creatin/AminoP/Spt16_N"/>
</dbReference>
<evidence type="ECO:0000256" key="5">
    <source>
        <dbReference type="ARBA" id="ARBA00022670"/>
    </source>
</evidence>
<dbReference type="Pfam" id="PF05195">
    <property type="entry name" value="AMP_N"/>
    <property type="match status" value="1"/>
</dbReference>
<dbReference type="GO" id="GO:0005829">
    <property type="term" value="C:cytosol"/>
    <property type="evidence" value="ECO:0007669"/>
    <property type="project" value="TreeGrafter"/>
</dbReference>
<dbReference type="GO" id="GO:0070006">
    <property type="term" value="F:metalloaminopeptidase activity"/>
    <property type="evidence" value="ECO:0007669"/>
    <property type="project" value="InterPro"/>
</dbReference>
<sequence>MPAGPHPSVEAYAQRRARVATQLQRESGALVLFGGALQTRANDTEFRFRPDSDFHYLTGLEEPGAVMVLRPGPDGGDLRFSLFVRARDRDAEIWSGRRIGPIGAVEQFGASEAFALAELDERLPALLDGCETVYLPIGRWSSLDASLAKAVSSLRRRNRDGRTPPLRYGEAADLIGEDRLVKDAAGLASLRQAIDITVAGHTATMRQAKPGMWEYEIEALLEYEFRRRGSTGPGYGSIVGSGDNATVLHYVDNRDRVRDGDVILIDAGAEWDYFSGDITRSWPVSGKFSGEQRAVYEVVLAANLAGIERAVVGSNIDAIHEACLDVLCEGIAELGLIESLTGPGAAAQIREEGLYKRFYMHRTSHWLGVDVHDAGRYTLGGKPRALAPNHVLTVEPALYIAGDQRDAPERFRGLGVRIEDDVLVRAEGPEILSAAAPKQIDDLEAIIGSG</sequence>
<dbReference type="InterPro" id="IPR052433">
    <property type="entry name" value="X-Pro_dipept-like"/>
</dbReference>
<evidence type="ECO:0000259" key="11">
    <source>
        <dbReference type="SMART" id="SM01011"/>
    </source>
</evidence>
<keyword evidence="9" id="KW-0464">Manganese</keyword>
<evidence type="ECO:0000256" key="8">
    <source>
        <dbReference type="ARBA" id="ARBA00023049"/>
    </source>
</evidence>
<feature type="domain" description="Aminopeptidase P N-terminal" evidence="11">
    <location>
        <begin position="7"/>
        <end position="144"/>
    </location>
</feature>
<comment type="caution">
    <text evidence="12">The sequence shown here is derived from an EMBL/GenBank/DDBJ whole genome shotgun (WGS) entry which is preliminary data.</text>
</comment>
<comment type="similarity">
    <text evidence="3 10">Belongs to the peptidase M24B family.</text>
</comment>
<dbReference type="Pfam" id="PF00557">
    <property type="entry name" value="Peptidase_M24"/>
    <property type="match status" value="1"/>
</dbReference>
<dbReference type="PROSITE" id="PS00491">
    <property type="entry name" value="PROLINE_PEPTIDASE"/>
    <property type="match status" value="1"/>
</dbReference>
<accession>A0A2S9Y1P9</accession>
<dbReference type="RefSeq" id="WP_106093270.1">
    <property type="nucleotide sequence ID" value="NZ_PVNL01000122.1"/>
</dbReference>
<evidence type="ECO:0000256" key="9">
    <source>
        <dbReference type="ARBA" id="ARBA00023211"/>
    </source>
</evidence>
<dbReference type="EC" id="3.4.11.9" evidence="4"/>
<dbReference type="PANTHER" id="PTHR43226">
    <property type="entry name" value="XAA-PRO AMINOPEPTIDASE 3"/>
    <property type="match status" value="1"/>
</dbReference>
<keyword evidence="6 10" id="KW-0479">Metal-binding</keyword>
<protein>
    <recommendedName>
        <fullName evidence="4">Xaa-Pro aminopeptidase</fullName>
        <ecNumber evidence="4">3.4.11.9</ecNumber>
    </recommendedName>
</protein>
<dbReference type="EMBL" id="PVNL01000122">
    <property type="protein sequence ID" value="PRP99038.1"/>
    <property type="molecule type" value="Genomic_DNA"/>
</dbReference>
<dbReference type="GO" id="GO:0006508">
    <property type="term" value="P:proteolysis"/>
    <property type="evidence" value="ECO:0007669"/>
    <property type="project" value="UniProtKB-KW"/>
</dbReference>
<evidence type="ECO:0000313" key="13">
    <source>
        <dbReference type="Proteomes" id="UP000238823"/>
    </source>
</evidence>
<evidence type="ECO:0000256" key="3">
    <source>
        <dbReference type="ARBA" id="ARBA00008766"/>
    </source>
</evidence>
<keyword evidence="5" id="KW-0645">Protease</keyword>
<evidence type="ECO:0000313" key="12">
    <source>
        <dbReference type="EMBL" id="PRP99038.1"/>
    </source>
</evidence>
<dbReference type="PANTHER" id="PTHR43226:SF4">
    <property type="entry name" value="XAA-PRO AMINOPEPTIDASE 3"/>
    <property type="match status" value="1"/>
</dbReference>
<dbReference type="InterPro" id="IPR001131">
    <property type="entry name" value="Peptidase_M24B_aminopep-P_CS"/>
</dbReference>
<evidence type="ECO:0000256" key="10">
    <source>
        <dbReference type="RuleBase" id="RU000590"/>
    </source>
</evidence>
<reference evidence="12 13" key="1">
    <citation type="submission" date="2018-03" db="EMBL/GenBank/DDBJ databases">
        <title>Draft Genome Sequences of the Obligatory Marine Myxobacteria Enhygromyxa salina SWB007.</title>
        <authorList>
            <person name="Poehlein A."/>
            <person name="Moghaddam J.A."/>
            <person name="Harms H."/>
            <person name="Alanjari M."/>
            <person name="Koenig G.M."/>
            <person name="Daniel R."/>
            <person name="Schaeberle T.F."/>
        </authorList>
    </citation>
    <scope>NUCLEOTIDE SEQUENCE [LARGE SCALE GENOMIC DNA]</scope>
    <source>
        <strain evidence="12 13">SWB007</strain>
    </source>
</reference>
<dbReference type="Gene3D" id="3.40.350.10">
    <property type="entry name" value="Creatinase/prolidase N-terminal domain"/>
    <property type="match status" value="1"/>
</dbReference>
<organism evidence="12 13">
    <name type="scientific">Enhygromyxa salina</name>
    <dbReference type="NCBI Taxonomy" id="215803"/>
    <lineage>
        <taxon>Bacteria</taxon>
        <taxon>Pseudomonadati</taxon>
        <taxon>Myxococcota</taxon>
        <taxon>Polyangia</taxon>
        <taxon>Nannocystales</taxon>
        <taxon>Nannocystaceae</taxon>
        <taxon>Enhygromyxa</taxon>
    </lineage>
</organism>
<dbReference type="Gene3D" id="3.90.230.10">
    <property type="entry name" value="Creatinase/methionine aminopeptidase superfamily"/>
    <property type="match status" value="1"/>
</dbReference>
<name>A0A2S9Y1P9_9BACT</name>
<proteinExistence type="inferred from homology"/>
<evidence type="ECO:0000256" key="6">
    <source>
        <dbReference type="ARBA" id="ARBA00022723"/>
    </source>
</evidence>